<accession>A0ABV8A9F5</accession>
<comment type="caution">
    <text evidence="1">The sequence shown here is derived from an EMBL/GenBank/DDBJ whole genome shotgun (WGS) entry which is preliminary data.</text>
</comment>
<gene>
    <name evidence="1" type="ORF">ACFOPQ_08565</name>
</gene>
<dbReference type="EMBL" id="JBHRZF010000100">
    <property type="protein sequence ID" value="MFC3860815.1"/>
    <property type="molecule type" value="Genomic_DNA"/>
</dbReference>
<evidence type="ECO:0000313" key="2">
    <source>
        <dbReference type="Proteomes" id="UP001595748"/>
    </source>
</evidence>
<sequence length="209" mass="22012">MTASPASPSTTSRAKWRSGLVTGVLVLLTLSLGMFVDQRLPDPASVREAPFIREVSRNASVNLRTGQVSVVNLNASPTLRGQQVVAVSKEGTFLVLDLEFRARNQPGTLSHLTLQATDGRTFGGLPPTGSDGCGPAQPGIPVRCQVVFEVDRPALAGLKLRVPSDNVSSGQGDVVALIDLSIDPAQAQRLNAQKAPLDVSSVAQVQERP</sequence>
<name>A0ABV8A9F5_9DEIO</name>
<evidence type="ECO:0000313" key="1">
    <source>
        <dbReference type="EMBL" id="MFC3860815.1"/>
    </source>
</evidence>
<protein>
    <recommendedName>
        <fullName evidence="3">DUF4352 domain-containing protein</fullName>
    </recommendedName>
</protein>
<reference evidence="2" key="1">
    <citation type="journal article" date="2019" name="Int. J. Syst. Evol. Microbiol.">
        <title>The Global Catalogue of Microorganisms (GCM) 10K type strain sequencing project: providing services to taxonomists for standard genome sequencing and annotation.</title>
        <authorList>
            <consortium name="The Broad Institute Genomics Platform"/>
            <consortium name="The Broad Institute Genome Sequencing Center for Infectious Disease"/>
            <person name="Wu L."/>
            <person name="Ma J."/>
        </authorList>
    </citation>
    <scope>NUCLEOTIDE SEQUENCE [LARGE SCALE GENOMIC DNA]</scope>
    <source>
        <strain evidence="2">CCTCC AB 2013263</strain>
    </source>
</reference>
<organism evidence="1 2">
    <name type="scientific">Deinococcus antarcticus</name>
    <dbReference type="NCBI Taxonomy" id="1298767"/>
    <lineage>
        <taxon>Bacteria</taxon>
        <taxon>Thermotogati</taxon>
        <taxon>Deinococcota</taxon>
        <taxon>Deinococci</taxon>
        <taxon>Deinococcales</taxon>
        <taxon>Deinococcaceae</taxon>
        <taxon>Deinococcus</taxon>
    </lineage>
</organism>
<dbReference type="Proteomes" id="UP001595748">
    <property type="component" value="Unassembled WGS sequence"/>
</dbReference>
<evidence type="ECO:0008006" key="3">
    <source>
        <dbReference type="Google" id="ProtNLM"/>
    </source>
</evidence>
<keyword evidence="2" id="KW-1185">Reference proteome</keyword>
<dbReference type="RefSeq" id="WP_380077114.1">
    <property type="nucleotide sequence ID" value="NZ_JBHRZF010000100.1"/>
</dbReference>
<proteinExistence type="predicted"/>